<reference evidence="6" key="3">
    <citation type="submission" date="2020-12" db="UniProtKB">
        <authorList>
            <consortium name="EnsemblPlants"/>
        </authorList>
    </citation>
    <scope>IDENTIFICATION</scope>
</reference>
<evidence type="ECO:0008006" key="8">
    <source>
        <dbReference type="Google" id="ProtNLM"/>
    </source>
</evidence>
<comment type="subcellular location">
    <subcellularLocation>
        <location evidence="1">Membrane</location>
        <topology evidence="1">Multi-pass membrane protein</topology>
    </subcellularLocation>
</comment>
<evidence type="ECO:0000313" key="6">
    <source>
        <dbReference type="EnsemblPlants" id="Pp3c18_2170V3.6"/>
    </source>
</evidence>
<evidence type="ECO:0000256" key="5">
    <source>
        <dbReference type="SAM" id="Phobius"/>
    </source>
</evidence>
<protein>
    <recommendedName>
        <fullName evidence="8">ZIP family transporter</fullName>
    </recommendedName>
</protein>
<evidence type="ECO:0000256" key="4">
    <source>
        <dbReference type="ARBA" id="ARBA00023136"/>
    </source>
</evidence>
<dbReference type="GO" id="GO:0046873">
    <property type="term" value="F:metal ion transmembrane transporter activity"/>
    <property type="evidence" value="ECO:0007669"/>
    <property type="project" value="InterPro"/>
</dbReference>
<dbReference type="AlphaFoldDB" id="A0A7I4BEQ5"/>
<dbReference type="EnsemblPlants" id="Pp3c18_2170V3.6">
    <property type="protein sequence ID" value="Pp3c18_2170V3.6"/>
    <property type="gene ID" value="Pp3c18_2170"/>
</dbReference>
<dbReference type="GO" id="GO:0016020">
    <property type="term" value="C:membrane"/>
    <property type="evidence" value="ECO:0007669"/>
    <property type="project" value="UniProtKB-SubCell"/>
</dbReference>
<feature type="transmembrane region" description="Helical" evidence="5">
    <location>
        <begin position="171"/>
        <end position="190"/>
    </location>
</feature>
<gene>
    <name evidence="6" type="primary">LOC112295512</name>
</gene>
<proteinExistence type="predicted"/>
<accession>A0A7I4BEQ5</accession>
<evidence type="ECO:0000256" key="2">
    <source>
        <dbReference type="ARBA" id="ARBA00022692"/>
    </source>
</evidence>
<feature type="transmembrane region" description="Helical" evidence="5">
    <location>
        <begin position="241"/>
        <end position="258"/>
    </location>
</feature>
<evidence type="ECO:0000256" key="1">
    <source>
        <dbReference type="ARBA" id="ARBA00004141"/>
    </source>
</evidence>
<feature type="transmembrane region" description="Helical" evidence="5">
    <location>
        <begin position="202"/>
        <end position="220"/>
    </location>
</feature>
<keyword evidence="2 5" id="KW-0812">Transmembrane</keyword>
<dbReference type="Gramene" id="Pp3c18_2170V3.6">
    <property type="protein sequence ID" value="Pp3c18_2170V3.6"/>
    <property type="gene ID" value="Pp3c18_2170"/>
</dbReference>
<sequence length="260" mass="27823">MMSPTCRRSGSVRARVTTGNCVERIGKIARFVTLLLIFAVWIELAAAHGGAADEATPEDGPPPNLRAKGLILVKLGSLDGEKDGAAKLDEKGRAEVNATLLHRASFGDTLLLILALCFHSVFEGIAIGVSVTKQDAWKAFWTITLHKVFAAIAMGIALLRMLPNRPLLSCFCYSFAFAISTPIGIAIGIIIDATTEGAVADWIYAIAMGLATGVFIYVAINHLLGKEYMPSKTSVEQPFKKFIALTLGAATMAIVMIWDA</sequence>
<feature type="transmembrane region" description="Helical" evidence="5">
    <location>
        <begin position="109"/>
        <end position="127"/>
    </location>
</feature>
<organism evidence="6 7">
    <name type="scientific">Physcomitrium patens</name>
    <name type="common">Spreading-leaved earth moss</name>
    <name type="synonym">Physcomitrella patens</name>
    <dbReference type="NCBI Taxonomy" id="3218"/>
    <lineage>
        <taxon>Eukaryota</taxon>
        <taxon>Viridiplantae</taxon>
        <taxon>Streptophyta</taxon>
        <taxon>Embryophyta</taxon>
        <taxon>Bryophyta</taxon>
        <taxon>Bryophytina</taxon>
        <taxon>Bryopsida</taxon>
        <taxon>Funariidae</taxon>
        <taxon>Funariales</taxon>
        <taxon>Funariaceae</taxon>
        <taxon>Physcomitrium</taxon>
    </lineage>
</organism>
<dbReference type="PANTHER" id="PTHR11040:SF140">
    <property type="entry name" value="ZRT (ZRT), IRT- (IRT-) LIKE PROTEIN TRANSPORTER"/>
    <property type="match status" value="1"/>
</dbReference>
<dbReference type="Proteomes" id="UP000006727">
    <property type="component" value="Chromosome 18"/>
</dbReference>
<evidence type="ECO:0000313" key="7">
    <source>
        <dbReference type="Proteomes" id="UP000006727"/>
    </source>
</evidence>
<dbReference type="InterPro" id="IPR003689">
    <property type="entry name" value="ZIP"/>
</dbReference>
<name>A0A7I4BEQ5_PHYPA</name>
<reference evidence="6 7" key="2">
    <citation type="journal article" date="2018" name="Plant J.">
        <title>The Physcomitrella patens chromosome-scale assembly reveals moss genome structure and evolution.</title>
        <authorList>
            <person name="Lang D."/>
            <person name="Ullrich K.K."/>
            <person name="Murat F."/>
            <person name="Fuchs J."/>
            <person name="Jenkins J."/>
            <person name="Haas F.B."/>
            <person name="Piednoel M."/>
            <person name="Gundlach H."/>
            <person name="Van Bel M."/>
            <person name="Meyberg R."/>
            <person name="Vives C."/>
            <person name="Morata J."/>
            <person name="Symeonidi A."/>
            <person name="Hiss M."/>
            <person name="Muchero W."/>
            <person name="Kamisugi Y."/>
            <person name="Saleh O."/>
            <person name="Blanc G."/>
            <person name="Decker E.L."/>
            <person name="van Gessel N."/>
            <person name="Grimwood J."/>
            <person name="Hayes R.D."/>
            <person name="Graham S.W."/>
            <person name="Gunter L.E."/>
            <person name="McDaniel S.F."/>
            <person name="Hoernstein S.N.W."/>
            <person name="Larsson A."/>
            <person name="Li F.W."/>
            <person name="Perroud P.F."/>
            <person name="Phillips J."/>
            <person name="Ranjan P."/>
            <person name="Rokshar D.S."/>
            <person name="Rothfels C.J."/>
            <person name="Schneider L."/>
            <person name="Shu S."/>
            <person name="Stevenson D.W."/>
            <person name="Thummler F."/>
            <person name="Tillich M."/>
            <person name="Villarreal Aguilar J.C."/>
            <person name="Widiez T."/>
            <person name="Wong G.K."/>
            <person name="Wymore A."/>
            <person name="Zhang Y."/>
            <person name="Zimmer A.D."/>
            <person name="Quatrano R.S."/>
            <person name="Mayer K.F.X."/>
            <person name="Goodstein D."/>
            <person name="Casacuberta J.M."/>
            <person name="Vandepoele K."/>
            <person name="Reski R."/>
            <person name="Cuming A.C."/>
            <person name="Tuskan G.A."/>
            <person name="Maumus F."/>
            <person name="Salse J."/>
            <person name="Schmutz J."/>
            <person name="Rensing S.A."/>
        </authorList>
    </citation>
    <scope>NUCLEOTIDE SEQUENCE [LARGE SCALE GENOMIC DNA]</scope>
    <source>
        <strain evidence="6 7">cv. Gransden 2004</strain>
    </source>
</reference>
<feature type="transmembrane region" description="Helical" evidence="5">
    <location>
        <begin position="139"/>
        <end position="159"/>
    </location>
</feature>
<dbReference type="PANTHER" id="PTHR11040">
    <property type="entry name" value="ZINC/IRON TRANSPORTER"/>
    <property type="match status" value="1"/>
</dbReference>
<keyword evidence="3 5" id="KW-1133">Transmembrane helix</keyword>
<keyword evidence="7" id="KW-1185">Reference proteome</keyword>
<dbReference type="Pfam" id="PF02535">
    <property type="entry name" value="Zip"/>
    <property type="match status" value="1"/>
</dbReference>
<evidence type="ECO:0000256" key="3">
    <source>
        <dbReference type="ARBA" id="ARBA00022989"/>
    </source>
</evidence>
<keyword evidence="4 5" id="KW-0472">Membrane</keyword>
<reference evidence="6 7" key="1">
    <citation type="journal article" date="2008" name="Science">
        <title>The Physcomitrella genome reveals evolutionary insights into the conquest of land by plants.</title>
        <authorList>
            <person name="Rensing S."/>
            <person name="Lang D."/>
            <person name="Zimmer A."/>
            <person name="Terry A."/>
            <person name="Salamov A."/>
            <person name="Shapiro H."/>
            <person name="Nishiyama T."/>
            <person name="Perroud P.-F."/>
            <person name="Lindquist E."/>
            <person name="Kamisugi Y."/>
            <person name="Tanahashi T."/>
            <person name="Sakakibara K."/>
            <person name="Fujita T."/>
            <person name="Oishi K."/>
            <person name="Shin-I T."/>
            <person name="Kuroki Y."/>
            <person name="Toyoda A."/>
            <person name="Suzuki Y."/>
            <person name="Hashimoto A."/>
            <person name="Yamaguchi K."/>
            <person name="Sugano A."/>
            <person name="Kohara Y."/>
            <person name="Fujiyama A."/>
            <person name="Anterola A."/>
            <person name="Aoki S."/>
            <person name="Ashton N."/>
            <person name="Barbazuk W.B."/>
            <person name="Barker E."/>
            <person name="Bennetzen J."/>
            <person name="Bezanilla M."/>
            <person name="Blankenship R."/>
            <person name="Cho S.H."/>
            <person name="Dutcher S."/>
            <person name="Estelle M."/>
            <person name="Fawcett J.A."/>
            <person name="Gundlach H."/>
            <person name="Hanada K."/>
            <person name="Heyl A."/>
            <person name="Hicks K.A."/>
            <person name="Hugh J."/>
            <person name="Lohr M."/>
            <person name="Mayer K."/>
            <person name="Melkozernov A."/>
            <person name="Murata T."/>
            <person name="Nelson D."/>
            <person name="Pils B."/>
            <person name="Prigge M."/>
            <person name="Reiss B."/>
            <person name="Renner T."/>
            <person name="Rombauts S."/>
            <person name="Rushton P."/>
            <person name="Sanderfoot A."/>
            <person name="Schween G."/>
            <person name="Shiu S.-H."/>
            <person name="Stueber K."/>
            <person name="Theodoulou F.L."/>
            <person name="Tu H."/>
            <person name="Van de Peer Y."/>
            <person name="Verrier P.J."/>
            <person name="Waters E."/>
            <person name="Wood A."/>
            <person name="Yang L."/>
            <person name="Cove D."/>
            <person name="Cuming A."/>
            <person name="Hasebe M."/>
            <person name="Lucas S."/>
            <person name="Mishler D.B."/>
            <person name="Reski R."/>
            <person name="Grigoriev I."/>
            <person name="Quatrano R.S."/>
            <person name="Boore J.L."/>
        </authorList>
    </citation>
    <scope>NUCLEOTIDE SEQUENCE [LARGE SCALE GENOMIC DNA]</scope>
    <source>
        <strain evidence="6 7">cv. Gransden 2004</strain>
    </source>
</reference>
<dbReference type="EMBL" id="ABEU02000018">
    <property type="status" value="NOT_ANNOTATED_CDS"/>
    <property type="molecule type" value="Genomic_DNA"/>
</dbReference>